<dbReference type="CDD" id="cd02440">
    <property type="entry name" value="AdoMet_MTases"/>
    <property type="match status" value="1"/>
</dbReference>
<sequence>MTDTDNCDRQVVRDGYERHAATYASMRSASTRELGILDEFLRSCEVPARVLDAGCGQGRPVLGRLSDRFTAVGLDFSREQLRLAADAAPSAALVEGDLVALPFRDDVFDVVVAAHSIIHVPLDDHQTVLDEFARVLRPEGRLLLSEAPEERRRTSTDWLDSDDEMTWEIAGMETTRRQLRHAGFDVFSEWEVPDQSGREKPEAPFVAAQLTD</sequence>
<evidence type="ECO:0000313" key="3">
    <source>
        <dbReference type="EMBL" id="SFL02502.1"/>
    </source>
</evidence>
<dbReference type="RefSeq" id="WP_089868986.1">
    <property type="nucleotide sequence ID" value="NZ_FOTC01000002.1"/>
</dbReference>
<dbReference type="EMBL" id="FOTC01000002">
    <property type="protein sequence ID" value="SFL02502.1"/>
    <property type="molecule type" value="Genomic_DNA"/>
</dbReference>
<dbReference type="AlphaFoldDB" id="A0A1I4E9R2"/>
<organism evidence="3 4">
    <name type="scientific">Halogranum rubrum</name>
    <dbReference type="NCBI Taxonomy" id="553466"/>
    <lineage>
        <taxon>Archaea</taxon>
        <taxon>Methanobacteriati</taxon>
        <taxon>Methanobacteriota</taxon>
        <taxon>Stenosarchaea group</taxon>
        <taxon>Halobacteria</taxon>
        <taxon>Halobacteriales</taxon>
        <taxon>Haloferacaceae</taxon>
    </lineage>
</organism>
<name>A0A1I4E9R2_9EURY</name>
<dbReference type="InterPro" id="IPR029063">
    <property type="entry name" value="SAM-dependent_MTases_sf"/>
</dbReference>
<evidence type="ECO:0000313" key="4">
    <source>
        <dbReference type="Proteomes" id="UP000199607"/>
    </source>
</evidence>
<dbReference type="SUPFAM" id="SSF53335">
    <property type="entry name" value="S-adenosyl-L-methionine-dependent methyltransferases"/>
    <property type="match status" value="1"/>
</dbReference>
<reference evidence="4" key="1">
    <citation type="submission" date="2016-10" db="EMBL/GenBank/DDBJ databases">
        <authorList>
            <person name="Varghese N."/>
            <person name="Submissions S."/>
        </authorList>
    </citation>
    <scope>NUCLEOTIDE SEQUENCE [LARGE SCALE GENOMIC DNA]</scope>
    <source>
        <strain evidence="4">CGMCC 1.7738</strain>
    </source>
</reference>
<gene>
    <name evidence="3" type="ORF">SAMN04487950_2018</name>
</gene>
<evidence type="ECO:0000256" key="1">
    <source>
        <dbReference type="SAM" id="MobiDB-lite"/>
    </source>
</evidence>
<dbReference type="GO" id="GO:0008757">
    <property type="term" value="F:S-adenosylmethionine-dependent methyltransferase activity"/>
    <property type="evidence" value="ECO:0007669"/>
    <property type="project" value="InterPro"/>
</dbReference>
<dbReference type="STRING" id="553466.SAMN04487950_2018"/>
<keyword evidence="4" id="KW-1185">Reference proteome</keyword>
<dbReference type="InterPro" id="IPR013216">
    <property type="entry name" value="Methyltransf_11"/>
</dbReference>
<protein>
    <submittedName>
        <fullName evidence="3">Methyltransferase domain-containing protein</fullName>
    </submittedName>
</protein>
<feature type="domain" description="Methyltransferase type 11" evidence="2">
    <location>
        <begin position="51"/>
        <end position="143"/>
    </location>
</feature>
<dbReference type="Pfam" id="PF08241">
    <property type="entry name" value="Methyltransf_11"/>
    <property type="match status" value="1"/>
</dbReference>
<proteinExistence type="predicted"/>
<keyword evidence="3" id="KW-0808">Transferase</keyword>
<keyword evidence="3" id="KW-0489">Methyltransferase</keyword>
<dbReference type="Gene3D" id="3.40.50.150">
    <property type="entry name" value="Vaccinia Virus protein VP39"/>
    <property type="match status" value="1"/>
</dbReference>
<accession>A0A1I4E9R2</accession>
<evidence type="ECO:0000259" key="2">
    <source>
        <dbReference type="Pfam" id="PF08241"/>
    </source>
</evidence>
<dbReference type="Proteomes" id="UP000199607">
    <property type="component" value="Unassembled WGS sequence"/>
</dbReference>
<dbReference type="PANTHER" id="PTHR43591">
    <property type="entry name" value="METHYLTRANSFERASE"/>
    <property type="match status" value="1"/>
</dbReference>
<dbReference type="GO" id="GO:0032259">
    <property type="term" value="P:methylation"/>
    <property type="evidence" value="ECO:0007669"/>
    <property type="project" value="UniProtKB-KW"/>
</dbReference>
<feature type="region of interest" description="Disordered" evidence="1">
    <location>
        <begin position="192"/>
        <end position="212"/>
    </location>
</feature>